<organism evidence="2 4">
    <name type="scientific">Leyella lascolaii</name>
    <dbReference type="NCBI Taxonomy" id="1776379"/>
    <lineage>
        <taxon>Bacteria</taxon>
        <taxon>Pseudomonadati</taxon>
        <taxon>Bacteroidota</taxon>
        <taxon>Bacteroidia</taxon>
        <taxon>Bacteroidales</taxon>
        <taxon>Prevotellaceae</taxon>
        <taxon>Leyella</taxon>
    </lineage>
</organism>
<dbReference type="Proteomes" id="UP001168478">
    <property type="component" value="Unassembled WGS sequence"/>
</dbReference>
<evidence type="ECO:0000313" key="2">
    <source>
        <dbReference type="EMBL" id="MDN0026159.1"/>
    </source>
</evidence>
<name>A0AAW7JLQ1_9BACT</name>
<reference evidence="2" key="2">
    <citation type="submission" date="2023-08" db="EMBL/GenBank/DDBJ databases">
        <title>Identification and characterization of horizontal gene transfer across gut microbiota members of farm animals based on homology search.</title>
        <authorList>
            <person name="Schwarzerova J."/>
            <person name="Nykrynova M."/>
            <person name="Jureckova K."/>
            <person name="Cejkova D."/>
            <person name="Rychlik I."/>
        </authorList>
    </citation>
    <scope>NUCLEOTIDE SEQUENCE</scope>
    <source>
        <strain evidence="2">ET15</strain>
        <strain evidence="1">ET37</strain>
    </source>
</reference>
<comment type="caution">
    <text evidence="2">The sequence shown here is derived from an EMBL/GenBank/DDBJ whole genome shotgun (WGS) entry which is preliminary data.</text>
</comment>
<dbReference type="Proteomes" id="UP001167831">
    <property type="component" value="Unassembled WGS sequence"/>
</dbReference>
<sequence>MNGLDEAEATYLESFINDPGTDGKLRSTLQNSLTASKALDKYTEESLMRSLAEYAPLNNPAISDSENRKAAVEFNSCRDALRNVYPLEWLWY</sequence>
<proteinExistence type="predicted"/>
<gene>
    <name evidence="1" type="ORF">QVN81_11095</name>
    <name evidence="2" type="ORF">QVN84_11620</name>
</gene>
<dbReference type="EMBL" id="JAUEIE010000013">
    <property type="protein sequence ID" value="MDN0023557.1"/>
    <property type="molecule type" value="Genomic_DNA"/>
</dbReference>
<evidence type="ECO:0000313" key="3">
    <source>
        <dbReference type="Proteomes" id="UP001167831"/>
    </source>
</evidence>
<evidence type="ECO:0000313" key="1">
    <source>
        <dbReference type="EMBL" id="MDN0023557.1"/>
    </source>
</evidence>
<reference evidence="2" key="1">
    <citation type="submission" date="2023-06" db="EMBL/GenBank/DDBJ databases">
        <authorList>
            <person name="Zeman M."/>
            <person name="Kubasova T."/>
            <person name="Jahodarova E."/>
            <person name="Nykrynova M."/>
            <person name="Rychlik I."/>
        </authorList>
    </citation>
    <scope>NUCLEOTIDE SEQUENCE</scope>
    <source>
        <strain evidence="2">ET15</strain>
        <strain evidence="1">ET37</strain>
    </source>
</reference>
<dbReference type="AlphaFoldDB" id="A0AAW7JLQ1"/>
<dbReference type="RefSeq" id="WP_289826043.1">
    <property type="nucleotide sequence ID" value="NZ_JAUEIE010000013.1"/>
</dbReference>
<protein>
    <submittedName>
        <fullName evidence="2">Uncharacterized protein</fullName>
    </submittedName>
</protein>
<evidence type="ECO:0000313" key="4">
    <source>
        <dbReference type="Proteomes" id="UP001168478"/>
    </source>
</evidence>
<dbReference type="EMBL" id="JAUEIF010000013">
    <property type="protein sequence ID" value="MDN0026159.1"/>
    <property type="molecule type" value="Genomic_DNA"/>
</dbReference>
<accession>A0AAW7JLQ1</accession>
<keyword evidence="3" id="KW-1185">Reference proteome</keyword>